<feature type="transmembrane region" description="Helical" evidence="6">
    <location>
        <begin position="252"/>
        <end position="271"/>
    </location>
</feature>
<dbReference type="EMBL" id="OW659477">
    <property type="protein sequence ID" value="CAH2762430.1"/>
    <property type="molecule type" value="Genomic_DNA"/>
</dbReference>
<dbReference type="InterPro" id="IPR018076">
    <property type="entry name" value="T2SS_GspF_dom"/>
</dbReference>
<feature type="transmembrane region" description="Helical" evidence="6">
    <location>
        <begin position="283"/>
        <end position="303"/>
    </location>
</feature>
<keyword evidence="4 6" id="KW-1133">Transmembrane helix</keyword>
<evidence type="ECO:0000256" key="3">
    <source>
        <dbReference type="ARBA" id="ARBA00022692"/>
    </source>
</evidence>
<feature type="transmembrane region" description="Helical" evidence="6">
    <location>
        <begin position="108"/>
        <end position="125"/>
    </location>
</feature>
<reference evidence="9" key="1">
    <citation type="submission" date="2022-04" db="EMBL/GenBank/DDBJ databases">
        <authorList>
            <person name="Forde T."/>
        </authorList>
    </citation>
    <scope>NUCLEOTIDE SEQUENCE</scope>
    <source>
        <strain evidence="9">A18Y016a</strain>
        <strain evidence="8">A18Y020d</strain>
    </source>
</reference>
<feature type="domain" description="Type II secretion system protein GspF" evidence="7">
    <location>
        <begin position="145"/>
        <end position="268"/>
    </location>
</feature>
<evidence type="ECO:0000256" key="1">
    <source>
        <dbReference type="ARBA" id="ARBA00004651"/>
    </source>
</evidence>
<evidence type="ECO:0000256" key="2">
    <source>
        <dbReference type="ARBA" id="ARBA00022475"/>
    </source>
</evidence>
<feature type="transmembrane region" description="Helical" evidence="6">
    <location>
        <begin position="85"/>
        <end position="102"/>
    </location>
</feature>
<proteinExistence type="predicted"/>
<dbReference type="AlphaFoldDB" id="A0AAU9VGK2"/>
<evidence type="ECO:0000256" key="6">
    <source>
        <dbReference type="SAM" id="Phobius"/>
    </source>
</evidence>
<dbReference type="Proteomes" id="UP001154095">
    <property type="component" value="Chromosome"/>
</dbReference>
<evidence type="ECO:0000256" key="4">
    <source>
        <dbReference type="ARBA" id="ARBA00022989"/>
    </source>
</evidence>
<evidence type="ECO:0000256" key="5">
    <source>
        <dbReference type="ARBA" id="ARBA00023136"/>
    </source>
</evidence>
<dbReference type="Gene3D" id="1.20.81.30">
    <property type="entry name" value="Type II secretion system (T2SS), domain F"/>
    <property type="match status" value="1"/>
</dbReference>
<dbReference type="InterPro" id="IPR042094">
    <property type="entry name" value="T2SS_GspF_sf"/>
</dbReference>
<evidence type="ECO:0000313" key="9">
    <source>
        <dbReference type="EMBL" id="CAH2762430.1"/>
    </source>
</evidence>
<evidence type="ECO:0000313" key="11">
    <source>
        <dbReference type="Proteomes" id="UP001154111"/>
    </source>
</evidence>
<keyword evidence="2" id="KW-1003">Cell membrane</keyword>
<name>A0AAU9VGK2_9FIRM</name>
<comment type="subcellular location">
    <subcellularLocation>
        <location evidence="1">Cell membrane</location>
        <topology evidence="1">Multi-pass membrane protein</topology>
    </subcellularLocation>
</comment>
<dbReference type="EMBL" id="OW659496">
    <property type="protein sequence ID" value="CAH2762400.1"/>
    <property type="molecule type" value="Genomic_DNA"/>
</dbReference>
<dbReference type="Pfam" id="PF00482">
    <property type="entry name" value="T2SSF"/>
    <property type="match status" value="1"/>
</dbReference>
<gene>
    <name evidence="9" type="ORF">ERYAMS2_01198</name>
    <name evidence="8" type="ORF">ERYAMS_00904</name>
</gene>
<evidence type="ECO:0000313" key="8">
    <source>
        <dbReference type="EMBL" id="CAH2762400.1"/>
    </source>
</evidence>
<dbReference type="Proteomes" id="UP001154111">
    <property type="component" value="Chromosome"/>
</dbReference>
<feature type="transmembrane region" description="Helical" evidence="6">
    <location>
        <begin position="6"/>
        <end position="25"/>
    </location>
</feature>
<dbReference type="PANTHER" id="PTHR35007:SF1">
    <property type="entry name" value="PILUS ASSEMBLY PROTEIN"/>
    <property type="match status" value="1"/>
</dbReference>
<keyword evidence="10" id="KW-1185">Reference proteome</keyword>
<protein>
    <submittedName>
        <fullName evidence="9">Type II secretion system F family protein</fullName>
    </submittedName>
</protein>
<keyword evidence="5 6" id="KW-0472">Membrane</keyword>
<sequence>MWIIMAACLSYITLVVLQFVLNLIYHRFIMLKDRLDLIEKQSLYGYSKKSKKDQKKEKQSISIEVPEKLKENLLMAGINLRPDEFLKMWLGLAAFAVVICVALDKGMIVTLFAFAAALIGPPMYIKIKRKQRIGKFSQQLGDALLILSNSLRAGFTFEQALASIAKDLPDPIGPEFLKVCREVELGENIEKSLAAVSTRMESEEMKLMNTAVSIQRQVGGNLADVLDNIGEAIRERITIQKNIKALTAQGDVSAKVIAGLPVVVLVLISMVNKEYMEPVFTTPFGYALLGVSATLEIMGYAMIKKITNIEM</sequence>
<dbReference type="PANTHER" id="PTHR35007">
    <property type="entry name" value="INTEGRAL MEMBRANE PROTEIN-RELATED"/>
    <property type="match status" value="1"/>
</dbReference>
<keyword evidence="3 6" id="KW-0812">Transmembrane</keyword>
<evidence type="ECO:0000259" key="7">
    <source>
        <dbReference type="Pfam" id="PF00482"/>
    </source>
</evidence>
<dbReference type="GO" id="GO:0005886">
    <property type="term" value="C:plasma membrane"/>
    <property type="evidence" value="ECO:0007669"/>
    <property type="project" value="UniProtKB-SubCell"/>
</dbReference>
<evidence type="ECO:0000313" key="10">
    <source>
        <dbReference type="Proteomes" id="UP001154095"/>
    </source>
</evidence>
<organism evidence="9 11">
    <name type="scientific">Erysipelothrix amsterdamensis</name>
    <dbReference type="NCBI Taxonomy" id="2929157"/>
    <lineage>
        <taxon>Bacteria</taxon>
        <taxon>Bacillati</taxon>
        <taxon>Bacillota</taxon>
        <taxon>Erysipelotrichia</taxon>
        <taxon>Erysipelotrichales</taxon>
        <taxon>Erysipelotrichaceae</taxon>
        <taxon>Erysipelothrix</taxon>
    </lineage>
</organism>
<accession>A0AAU9VGK2</accession>